<keyword evidence="4" id="KW-1185">Reference proteome</keyword>
<dbReference type="InterPro" id="IPR008927">
    <property type="entry name" value="6-PGluconate_DH-like_C_sf"/>
</dbReference>
<dbReference type="GO" id="GO:0016491">
    <property type="term" value="F:oxidoreductase activity"/>
    <property type="evidence" value="ECO:0007669"/>
    <property type="project" value="UniProtKB-KW"/>
</dbReference>
<dbReference type="Proteomes" id="UP000199073">
    <property type="component" value="Unassembled WGS sequence"/>
</dbReference>
<dbReference type="Gene3D" id="3.40.50.720">
    <property type="entry name" value="NAD(P)-binding Rossmann-like Domain"/>
    <property type="match status" value="1"/>
</dbReference>
<accession>A0A1H0P0F5</accession>
<dbReference type="STRING" id="91360.SAMN05660330_01525"/>
<name>A0A1H0P0F5_9BACT</name>
<feature type="domain" description="3-hydroxyacyl-CoA dehydrogenase NAD binding" evidence="2">
    <location>
        <begin position="7"/>
        <end position="186"/>
    </location>
</feature>
<dbReference type="Pfam" id="PF02737">
    <property type="entry name" value="3HCDH_N"/>
    <property type="match status" value="1"/>
</dbReference>
<organism evidence="3 4">
    <name type="scientific">Desulforhopalus singaporensis</name>
    <dbReference type="NCBI Taxonomy" id="91360"/>
    <lineage>
        <taxon>Bacteria</taxon>
        <taxon>Pseudomonadati</taxon>
        <taxon>Thermodesulfobacteriota</taxon>
        <taxon>Desulfobulbia</taxon>
        <taxon>Desulfobulbales</taxon>
        <taxon>Desulfocapsaceae</taxon>
        <taxon>Desulforhopalus</taxon>
    </lineage>
</organism>
<protein>
    <submittedName>
        <fullName evidence="3">3-hydroxyacyl-CoA dehydrogenase</fullName>
    </submittedName>
</protein>
<dbReference type="InterPro" id="IPR006176">
    <property type="entry name" value="3-OHacyl-CoA_DH_NAD-bd"/>
</dbReference>
<dbReference type="GO" id="GO:0006631">
    <property type="term" value="P:fatty acid metabolic process"/>
    <property type="evidence" value="ECO:0007669"/>
    <property type="project" value="InterPro"/>
</dbReference>
<gene>
    <name evidence="3" type="ORF">SAMN05660330_01525</name>
</gene>
<dbReference type="OrthoDB" id="9771883at2"/>
<evidence type="ECO:0000313" key="4">
    <source>
        <dbReference type="Proteomes" id="UP000199073"/>
    </source>
</evidence>
<evidence type="ECO:0000259" key="2">
    <source>
        <dbReference type="Pfam" id="PF02737"/>
    </source>
</evidence>
<dbReference type="GO" id="GO:0070403">
    <property type="term" value="F:NAD+ binding"/>
    <property type="evidence" value="ECO:0007669"/>
    <property type="project" value="InterPro"/>
</dbReference>
<evidence type="ECO:0000256" key="1">
    <source>
        <dbReference type="ARBA" id="ARBA00023002"/>
    </source>
</evidence>
<proteinExistence type="predicted"/>
<dbReference type="PANTHER" id="PTHR48075:SF5">
    <property type="entry name" value="3-HYDROXYBUTYRYL-COA DEHYDROGENASE"/>
    <property type="match status" value="1"/>
</dbReference>
<dbReference type="SUPFAM" id="SSF51735">
    <property type="entry name" value="NAD(P)-binding Rossmann-fold domains"/>
    <property type="match status" value="1"/>
</dbReference>
<dbReference type="Gene3D" id="1.10.1040.50">
    <property type="match status" value="1"/>
</dbReference>
<sequence>MGKKITTVGIIGFNVMGAAIGLNAASSGYKVIYKELNDELVSAMYDRWVTKALAKRVERGKLSQEDVDLISGRITGTADFNELADCDLVIEAAVEKMDLKIEIFKQLSDVCRQDTILASNTSTFLIEKLMEKVDNPGRTAGLHYFFPANVNRLVEVIRQKNTSDETYEALMEFSERNKKVPISVSDFPGFAINPVFISSYMVLCSLLGDKYNSATLDQVSQSALGVKYGIIWVLNGSGLGTAYHAAASMNEYLAGTDVGFPKTPAPLKEQFESGNPFDLETPASDDPKLLKAAEEELLGSVFCIATHLIEKRVVSKKDLELGVRTALAWPKGPFTMMNELGMEEAARLVQLNVEKGNFKMPATFAKGVPEPWQI</sequence>
<dbReference type="AlphaFoldDB" id="A0A1H0P0F5"/>
<evidence type="ECO:0000313" key="3">
    <source>
        <dbReference type="EMBL" id="SDO98401.1"/>
    </source>
</evidence>
<dbReference type="RefSeq" id="WP_092221435.1">
    <property type="nucleotide sequence ID" value="NZ_FNJI01000008.1"/>
</dbReference>
<dbReference type="FunFam" id="3.40.50.720:FF:000009">
    <property type="entry name" value="Fatty oxidation complex, alpha subunit"/>
    <property type="match status" value="1"/>
</dbReference>
<reference evidence="3 4" key="1">
    <citation type="submission" date="2016-10" db="EMBL/GenBank/DDBJ databases">
        <authorList>
            <person name="de Groot N.N."/>
        </authorList>
    </citation>
    <scope>NUCLEOTIDE SEQUENCE [LARGE SCALE GENOMIC DNA]</scope>
    <source>
        <strain evidence="3 4">DSM 12130</strain>
    </source>
</reference>
<keyword evidence="1" id="KW-0560">Oxidoreductase</keyword>
<dbReference type="InterPro" id="IPR036291">
    <property type="entry name" value="NAD(P)-bd_dom_sf"/>
</dbReference>
<dbReference type="PANTHER" id="PTHR48075">
    <property type="entry name" value="3-HYDROXYACYL-COA DEHYDROGENASE FAMILY PROTEIN"/>
    <property type="match status" value="1"/>
</dbReference>
<dbReference type="EMBL" id="FNJI01000008">
    <property type="protein sequence ID" value="SDO98401.1"/>
    <property type="molecule type" value="Genomic_DNA"/>
</dbReference>
<dbReference type="SUPFAM" id="SSF48179">
    <property type="entry name" value="6-phosphogluconate dehydrogenase C-terminal domain-like"/>
    <property type="match status" value="2"/>
</dbReference>